<comment type="caution">
    <text evidence="1">The sequence shown here is derived from an EMBL/GenBank/DDBJ whole genome shotgun (WGS) entry which is preliminary data.</text>
</comment>
<organism evidence="1 2">
    <name type="scientific">Vermiconidia calcicola</name>
    <dbReference type="NCBI Taxonomy" id="1690605"/>
    <lineage>
        <taxon>Eukaryota</taxon>
        <taxon>Fungi</taxon>
        <taxon>Dikarya</taxon>
        <taxon>Ascomycota</taxon>
        <taxon>Pezizomycotina</taxon>
        <taxon>Dothideomycetes</taxon>
        <taxon>Dothideomycetidae</taxon>
        <taxon>Mycosphaerellales</taxon>
        <taxon>Extremaceae</taxon>
        <taxon>Vermiconidia</taxon>
    </lineage>
</organism>
<proteinExistence type="predicted"/>
<name>A0ACC3MRT3_9PEZI</name>
<gene>
    <name evidence="1" type="ORF">LTR37_016043</name>
</gene>
<reference evidence="1" key="1">
    <citation type="submission" date="2023-07" db="EMBL/GenBank/DDBJ databases">
        <title>Black Yeasts Isolated from many extreme environments.</title>
        <authorList>
            <person name="Coleine C."/>
            <person name="Stajich J.E."/>
            <person name="Selbmann L."/>
        </authorList>
    </citation>
    <scope>NUCLEOTIDE SEQUENCE</scope>
    <source>
        <strain evidence="1">CCFEE 5714</strain>
    </source>
</reference>
<sequence>MASLPVLPSLTPKRGNHVRSASEPESPKTDPEYAVPDVFLTGKAMSMLEEAVRAHVEKAEQNYAAHVKELEEKAARLEAALALPTPPLTPQKEESTATTDASSATVITDELAEKIHALGPDVVVHSMPNMKVTHHNLRTAQRMFPPDFCIFVGNLPAHHCDGYLTRAVKTEFSNFGWCIVGVFRKSPTKPYAIIQYSTWDDARAAFVEGQGLWMERPVRVEWSARARY</sequence>
<dbReference type="Proteomes" id="UP001281147">
    <property type="component" value="Unassembled WGS sequence"/>
</dbReference>
<evidence type="ECO:0000313" key="2">
    <source>
        <dbReference type="Proteomes" id="UP001281147"/>
    </source>
</evidence>
<protein>
    <submittedName>
        <fullName evidence="1">Uncharacterized protein</fullName>
    </submittedName>
</protein>
<keyword evidence="2" id="KW-1185">Reference proteome</keyword>
<accession>A0ACC3MRT3</accession>
<dbReference type="EMBL" id="JAUTXU010000187">
    <property type="protein sequence ID" value="KAK3700339.1"/>
    <property type="molecule type" value="Genomic_DNA"/>
</dbReference>
<evidence type="ECO:0000313" key="1">
    <source>
        <dbReference type="EMBL" id="KAK3700339.1"/>
    </source>
</evidence>